<dbReference type="Proteomes" id="UP000324832">
    <property type="component" value="Unassembled WGS sequence"/>
</dbReference>
<name>A0A5E4PY05_9NEOP</name>
<proteinExistence type="predicted"/>
<keyword evidence="2" id="KW-1185">Reference proteome</keyword>
<organism evidence="1 2">
    <name type="scientific">Leptidea sinapis</name>
    <dbReference type="NCBI Taxonomy" id="189913"/>
    <lineage>
        <taxon>Eukaryota</taxon>
        <taxon>Metazoa</taxon>
        <taxon>Ecdysozoa</taxon>
        <taxon>Arthropoda</taxon>
        <taxon>Hexapoda</taxon>
        <taxon>Insecta</taxon>
        <taxon>Pterygota</taxon>
        <taxon>Neoptera</taxon>
        <taxon>Endopterygota</taxon>
        <taxon>Lepidoptera</taxon>
        <taxon>Glossata</taxon>
        <taxon>Ditrysia</taxon>
        <taxon>Papilionoidea</taxon>
        <taxon>Pieridae</taxon>
        <taxon>Dismorphiinae</taxon>
        <taxon>Leptidea</taxon>
    </lineage>
</organism>
<dbReference type="AlphaFoldDB" id="A0A5E4PY05"/>
<gene>
    <name evidence="1" type="ORF">LSINAPIS_LOCUS3124</name>
</gene>
<dbReference type="EMBL" id="FZQP02000726">
    <property type="protein sequence ID" value="VVC90145.1"/>
    <property type="molecule type" value="Genomic_DNA"/>
</dbReference>
<accession>A0A5E4PY05</accession>
<evidence type="ECO:0000313" key="2">
    <source>
        <dbReference type="Proteomes" id="UP000324832"/>
    </source>
</evidence>
<reference evidence="1 2" key="1">
    <citation type="submission" date="2017-07" db="EMBL/GenBank/DDBJ databases">
        <authorList>
            <person name="Talla V."/>
            <person name="Backstrom N."/>
        </authorList>
    </citation>
    <scope>NUCLEOTIDE SEQUENCE [LARGE SCALE GENOMIC DNA]</scope>
</reference>
<sequence>VGGAVSRLVGSRRAVSHVDAALDSLHQLPSGPRLNTLPAPLQAHPDDFDVAEKLIDSWLREFTAWLRKQVFEVFEKMSEDESECYVTNAVMREMDIDETCRLVIEKLPGALVFGEETVKNAVHLLVSSFSHSQLNQDLALRILDLMTSHYVRAAAIRNPSYDNN</sequence>
<feature type="non-terminal residue" evidence="1">
    <location>
        <position position="1"/>
    </location>
</feature>
<evidence type="ECO:0000313" key="1">
    <source>
        <dbReference type="EMBL" id="VVC90145.1"/>
    </source>
</evidence>
<protein>
    <submittedName>
        <fullName evidence="1">Uncharacterized protein</fullName>
    </submittedName>
</protein>